<evidence type="ECO:0008006" key="4">
    <source>
        <dbReference type="Google" id="ProtNLM"/>
    </source>
</evidence>
<organism evidence="2 3">
    <name type="scientific">Bermanella marisrubri</name>
    <dbReference type="NCBI Taxonomy" id="207949"/>
    <lineage>
        <taxon>Bacteria</taxon>
        <taxon>Pseudomonadati</taxon>
        <taxon>Pseudomonadota</taxon>
        <taxon>Gammaproteobacteria</taxon>
        <taxon>Oceanospirillales</taxon>
        <taxon>Oceanospirillaceae</taxon>
        <taxon>Bermanella</taxon>
    </lineage>
</organism>
<sequence length="172" mass="19819">MKYRKTRIFVGIYVKKLGDLLLARCFYFIGRLLFKTGLAGWSEKIHHFSMRQLQRSADLGFQPALLLFGQILSYRGVTPMNKRRGIEYLATLAEQSVQAQFMLAEQLVHNKEVIIPNHNPLSLYQAAAEQGHAMAALRLSQAYKDGKWGAQQDLQLAQTWSERFHQHSRLQD</sequence>
<reference evidence="2 3" key="1">
    <citation type="submission" date="2006-03" db="EMBL/GenBank/DDBJ databases">
        <authorList>
            <person name="Pinhassi J."/>
            <person name="Pedros-Alio C."/>
            <person name="Ferriera S."/>
            <person name="Johnson J."/>
            <person name="Kravitz S."/>
            <person name="Halpern A."/>
            <person name="Remington K."/>
            <person name="Beeson K."/>
            <person name="Tran B."/>
            <person name="Rogers Y.-H."/>
            <person name="Friedman R."/>
            <person name="Venter J.C."/>
        </authorList>
    </citation>
    <scope>NUCLEOTIDE SEQUENCE [LARGE SCALE GENOMIC DNA]</scope>
    <source>
        <strain evidence="2 3">RED65</strain>
    </source>
</reference>
<keyword evidence="1" id="KW-0472">Membrane</keyword>
<dbReference type="SUPFAM" id="SSF81901">
    <property type="entry name" value="HCP-like"/>
    <property type="match status" value="1"/>
</dbReference>
<comment type="caution">
    <text evidence="2">The sequence shown here is derived from an EMBL/GenBank/DDBJ whole genome shotgun (WGS) entry which is preliminary data.</text>
</comment>
<dbReference type="STRING" id="207949.RED65_11555"/>
<dbReference type="PANTHER" id="PTHR11102:SF160">
    <property type="entry name" value="ERAD-ASSOCIATED E3 UBIQUITIN-PROTEIN LIGASE COMPONENT HRD3"/>
    <property type="match status" value="1"/>
</dbReference>
<dbReference type="AlphaFoldDB" id="Q1N177"/>
<proteinExistence type="predicted"/>
<accession>Q1N177</accession>
<keyword evidence="1" id="KW-1133">Transmembrane helix</keyword>
<protein>
    <recommendedName>
        <fullName evidence="4">Sel1 repeat family protein</fullName>
    </recommendedName>
</protein>
<dbReference type="Proteomes" id="UP000004263">
    <property type="component" value="Unassembled WGS sequence"/>
</dbReference>
<dbReference type="PANTHER" id="PTHR11102">
    <property type="entry name" value="SEL-1-LIKE PROTEIN"/>
    <property type="match status" value="1"/>
</dbReference>
<feature type="transmembrane region" description="Helical" evidence="1">
    <location>
        <begin position="21"/>
        <end position="41"/>
    </location>
</feature>
<dbReference type="Gene3D" id="1.25.40.10">
    <property type="entry name" value="Tetratricopeptide repeat domain"/>
    <property type="match status" value="1"/>
</dbReference>
<dbReference type="InterPro" id="IPR011990">
    <property type="entry name" value="TPR-like_helical_dom_sf"/>
</dbReference>
<name>Q1N177_9GAMM</name>
<dbReference type="InterPro" id="IPR050767">
    <property type="entry name" value="Sel1_AlgK"/>
</dbReference>
<keyword evidence="1" id="KW-0812">Transmembrane</keyword>
<evidence type="ECO:0000256" key="1">
    <source>
        <dbReference type="SAM" id="Phobius"/>
    </source>
</evidence>
<dbReference type="EMBL" id="AAQH01000011">
    <property type="protein sequence ID" value="EAT11974.1"/>
    <property type="molecule type" value="Genomic_DNA"/>
</dbReference>
<keyword evidence="3" id="KW-1185">Reference proteome</keyword>
<dbReference type="HOGENOM" id="CLU_1552290_0_0_6"/>
<evidence type="ECO:0000313" key="3">
    <source>
        <dbReference type="Proteomes" id="UP000004263"/>
    </source>
</evidence>
<gene>
    <name evidence="2" type="ORF">RED65_11555</name>
</gene>
<evidence type="ECO:0000313" key="2">
    <source>
        <dbReference type="EMBL" id="EAT11974.1"/>
    </source>
</evidence>